<feature type="domain" description="Copper amine oxidase-like N-terminal" evidence="2">
    <location>
        <begin position="45"/>
        <end position="160"/>
    </location>
</feature>
<name>A0A916NEZ6_9BACL</name>
<evidence type="ECO:0000259" key="2">
    <source>
        <dbReference type="Pfam" id="PF07833"/>
    </source>
</evidence>
<dbReference type="AlphaFoldDB" id="A0A916NEZ6"/>
<keyword evidence="1" id="KW-0732">Signal</keyword>
<feature type="signal peptide" evidence="1">
    <location>
        <begin position="1"/>
        <end position="24"/>
    </location>
</feature>
<dbReference type="Pfam" id="PF07833">
    <property type="entry name" value="Cu_amine_oxidN1"/>
    <property type="match status" value="1"/>
</dbReference>
<sequence length="597" mass="66780">MRTFRHMLLTLIVAGFLTVSTGQAAIAAVPENMQLLLYPGSSTFYVNGSKTEADIGLAERNGHYYLPAAKLQDWFGIPVKWNEGKGAVQLTTPAAFVEVLLPGQELLVNGASLNKDNRNKDNRSKDNIVLVQNDRLYLELKWLEQFISFRSNIDAKLQRVELRYIKPAEGTLFQNDTLPNVKPVAKFSVDKESYRIGEPIRYSNLSYDPKGTGLTEIDWTGNAEAIFTPGLYKVSLQVKDGVGNYSETFSRNVLVKDEPFLDEFEYKVYHEPVGTYVLEEEAVLRKYLRDIPQLPLEERKPTDRPLIVSDSPETFTEKGILYQELVNGKARLYADHVNGTGKKMKLAILVRNPSTDRSVTVKTTNHGEVYPSIYANLIGNEATIEFLQGGKAPQSMVLRPQETAYFKLYPGFYPDQGMNLIYDVETDGDAYFSFVAMEPDDEIADVSLYPHLPYKGNVRGTFTGSEVQWKVDASKVAKPSSFQLGDGTSDRFVTGYDFFEKRPALNLGNYGVVYNIHVEKPQAMSVLILPRGGVFKGPFKVNGKIVQTPPSGVMTDYTGYTIIARTNGTEPSLDIEFSPAAGSAFPIDIIFYPMNRK</sequence>
<proteinExistence type="predicted"/>
<evidence type="ECO:0000256" key="1">
    <source>
        <dbReference type="SAM" id="SignalP"/>
    </source>
</evidence>
<dbReference type="EMBL" id="CAJVAS010000001">
    <property type="protein sequence ID" value="CAG7595174.1"/>
    <property type="molecule type" value="Genomic_DNA"/>
</dbReference>
<evidence type="ECO:0000313" key="3">
    <source>
        <dbReference type="EMBL" id="CAG7595174.1"/>
    </source>
</evidence>
<dbReference type="Proteomes" id="UP000693672">
    <property type="component" value="Unassembled WGS sequence"/>
</dbReference>
<gene>
    <name evidence="3" type="ORF">PAESOLCIP111_00028</name>
</gene>
<feature type="chain" id="PRO_5038843787" description="Copper amine oxidase-like N-terminal domain-containing protein" evidence="1">
    <location>
        <begin position="25"/>
        <end position="597"/>
    </location>
</feature>
<protein>
    <recommendedName>
        <fullName evidence="2">Copper amine oxidase-like N-terminal domain-containing protein</fullName>
    </recommendedName>
</protein>
<dbReference type="InterPro" id="IPR012854">
    <property type="entry name" value="Cu_amine_oxidase-like_N"/>
</dbReference>
<comment type="caution">
    <text evidence="3">The sequence shown here is derived from an EMBL/GenBank/DDBJ whole genome shotgun (WGS) entry which is preliminary data.</text>
</comment>
<evidence type="ECO:0000313" key="4">
    <source>
        <dbReference type="Proteomes" id="UP000693672"/>
    </source>
</evidence>
<organism evidence="3 4">
    <name type="scientific">Paenibacillus solanacearum</name>
    <dbReference type="NCBI Taxonomy" id="2048548"/>
    <lineage>
        <taxon>Bacteria</taxon>
        <taxon>Bacillati</taxon>
        <taxon>Bacillota</taxon>
        <taxon>Bacilli</taxon>
        <taxon>Bacillales</taxon>
        <taxon>Paenibacillaceae</taxon>
        <taxon>Paenibacillus</taxon>
    </lineage>
</organism>
<keyword evidence="4" id="KW-1185">Reference proteome</keyword>
<accession>A0A916NEZ6</accession>
<dbReference type="RefSeq" id="WP_218089874.1">
    <property type="nucleotide sequence ID" value="NZ_CAJVAS010000001.1"/>
</dbReference>
<reference evidence="3" key="1">
    <citation type="submission" date="2021-06" db="EMBL/GenBank/DDBJ databases">
        <authorList>
            <person name="Criscuolo A."/>
        </authorList>
    </citation>
    <scope>NUCLEOTIDE SEQUENCE</scope>
    <source>
        <strain evidence="3">CIP111600</strain>
    </source>
</reference>